<comment type="caution">
    <text evidence="1">The sequence shown here is derived from an EMBL/GenBank/DDBJ whole genome shotgun (WGS) entry which is preliminary data.</text>
</comment>
<organism evidence="1 2">
    <name type="scientific">Streptomyces roseochromogenus subsp. oscitans DS 12.976</name>
    <dbReference type="NCBI Taxonomy" id="1352936"/>
    <lineage>
        <taxon>Bacteria</taxon>
        <taxon>Bacillati</taxon>
        <taxon>Actinomycetota</taxon>
        <taxon>Actinomycetes</taxon>
        <taxon>Kitasatosporales</taxon>
        <taxon>Streptomycetaceae</taxon>
        <taxon>Streptomyces</taxon>
    </lineage>
</organism>
<reference evidence="1 2" key="1">
    <citation type="journal article" date="2014" name="Genome Announc.">
        <title>Draft Genome Sequence of Streptomyces roseochromogenes subsp. oscitans DS 12.976, Producer of the Aminocoumarin Antibiotic Clorobiocin.</title>
        <authorList>
            <person name="Ruckert C."/>
            <person name="Kalinowski J."/>
            <person name="Heide L."/>
            <person name="Apel A.K."/>
        </authorList>
    </citation>
    <scope>NUCLEOTIDE SEQUENCE [LARGE SCALE GENOMIC DNA]</scope>
    <source>
        <strain evidence="1 2">DS 12.976</strain>
    </source>
</reference>
<evidence type="ECO:0000313" key="1">
    <source>
        <dbReference type="EMBL" id="EST28063.1"/>
    </source>
</evidence>
<gene>
    <name evidence="1" type="ORF">M878_23615</name>
</gene>
<keyword evidence="2" id="KW-1185">Reference proteome</keyword>
<sequence>MTVLPWRADRAGRTARTWRTGRTGLDVLLLADGLRLQIDDLHVLGEEQR</sequence>
<evidence type="ECO:0000313" key="2">
    <source>
        <dbReference type="Proteomes" id="UP000017984"/>
    </source>
</evidence>
<dbReference type="AlphaFoldDB" id="V6K7N8"/>
<name>V6K7N8_STRRC</name>
<accession>V6K7N8</accession>
<dbReference type="Proteomes" id="UP000017984">
    <property type="component" value="Chromosome"/>
</dbReference>
<proteinExistence type="predicted"/>
<dbReference type="HOGENOM" id="CLU_3141356_0_0_11"/>
<dbReference type="EMBL" id="AWQX01000203">
    <property type="protein sequence ID" value="EST28063.1"/>
    <property type="molecule type" value="Genomic_DNA"/>
</dbReference>
<protein>
    <submittedName>
        <fullName evidence="1">Uncharacterized protein</fullName>
    </submittedName>
</protein>